<proteinExistence type="predicted"/>
<keyword evidence="1" id="KW-0812">Transmembrane</keyword>
<sequence length="124" mass="13860">MIATLVQLLLLAATLVLAFYFLTNRRKARAKAGVKLGFVLFIIAAVWAVLRPDDLTVLANWLGVDRGTDLLLYVVVIAFLFTTMSTWIRFREQELRYARLARAVALQSPVLPAHEAADEETASK</sequence>
<accession>A0A3S0HI44</accession>
<feature type="transmembrane region" description="Helical" evidence="1">
    <location>
        <begin position="70"/>
        <end position="90"/>
    </location>
</feature>
<feature type="transmembrane region" description="Helical" evidence="1">
    <location>
        <begin position="6"/>
        <end position="23"/>
    </location>
</feature>
<dbReference type="RefSeq" id="WP_126120267.1">
    <property type="nucleotide sequence ID" value="NZ_RXHJ01000005.1"/>
</dbReference>
<dbReference type="InterPro" id="IPR019277">
    <property type="entry name" value="DUF2304"/>
</dbReference>
<feature type="transmembrane region" description="Helical" evidence="1">
    <location>
        <begin position="32"/>
        <end position="50"/>
    </location>
</feature>
<dbReference type="Proteomes" id="UP000274907">
    <property type="component" value="Unassembled WGS sequence"/>
</dbReference>
<dbReference type="AlphaFoldDB" id="A0A3S0HI44"/>
<keyword evidence="1" id="KW-1133">Transmembrane helix</keyword>
<dbReference type="EMBL" id="RXHJ01000005">
    <property type="protein sequence ID" value="RSZ64397.1"/>
    <property type="molecule type" value="Genomic_DNA"/>
</dbReference>
<keyword evidence="1" id="KW-0472">Membrane</keyword>
<comment type="caution">
    <text evidence="2">The sequence shown here is derived from an EMBL/GenBank/DDBJ whole genome shotgun (WGS) entry which is preliminary data.</text>
</comment>
<organism evidence="2 3">
    <name type="scientific">Corynebacterium hylobatis</name>
    <dbReference type="NCBI Taxonomy" id="1859290"/>
    <lineage>
        <taxon>Bacteria</taxon>
        <taxon>Bacillati</taxon>
        <taxon>Actinomycetota</taxon>
        <taxon>Actinomycetes</taxon>
        <taxon>Mycobacteriales</taxon>
        <taxon>Corynebacteriaceae</taxon>
        <taxon>Corynebacterium</taxon>
    </lineage>
</organism>
<reference evidence="2 3" key="1">
    <citation type="submission" date="2018-12" db="EMBL/GenBank/DDBJ databases">
        <title>YIM 101343 draft genome.</title>
        <authorList>
            <person name="Chen X."/>
        </authorList>
    </citation>
    <scope>NUCLEOTIDE SEQUENCE [LARGE SCALE GENOMIC DNA]</scope>
    <source>
        <strain evidence="2 3">YIM 101343</strain>
    </source>
</reference>
<evidence type="ECO:0000256" key="1">
    <source>
        <dbReference type="SAM" id="Phobius"/>
    </source>
</evidence>
<dbReference type="Pfam" id="PF10066">
    <property type="entry name" value="DUF2304"/>
    <property type="match status" value="1"/>
</dbReference>
<evidence type="ECO:0000313" key="2">
    <source>
        <dbReference type="EMBL" id="RSZ64397.1"/>
    </source>
</evidence>
<gene>
    <name evidence="2" type="ORF">EAH68_05230</name>
</gene>
<keyword evidence="3" id="KW-1185">Reference proteome</keyword>
<name>A0A3S0HI44_9CORY</name>
<protein>
    <submittedName>
        <fullName evidence="2">DUF2304 domain-containing protein</fullName>
    </submittedName>
</protein>
<evidence type="ECO:0000313" key="3">
    <source>
        <dbReference type="Proteomes" id="UP000274907"/>
    </source>
</evidence>
<dbReference type="OrthoDB" id="8904808at2"/>